<sequence>MIFLINKCLNLKIFNMIFFRIIFSLLTSFFINLFIIPYVISYFKKLEKFQTIRIDGPIAHLDKNNVPTMGGLFIIISILLSVFLYCDLYNTYIWYVISIVLGYGLIGLLDDYKKIKFNNSTGLKMLWKFFWLSIIAILVIYIMYFNEEIKISIKLIVPFYTSIDLKLNYFYIFLSYLVIVGTSNAVNLTDGLDGLAIMPVIFISLGFSLIAFFSSNIDLCNHLNIFYLFKANELSVLCAAIAGSGLGFLWFNAYPAKIFMGDVGSLSLGGALGIISILLHQELLLLLMGGIFVFETISVILQIIYFKIRKKRIFKMAPIHHHYEIKGLSENLITVRFWIISFILLLIGITSLGINNVI</sequence>
<dbReference type="GO" id="GO:0051301">
    <property type="term" value="P:cell division"/>
    <property type="evidence" value="ECO:0007669"/>
    <property type="project" value="UniProtKB-KW"/>
</dbReference>
<dbReference type="GO" id="GO:0008360">
    <property type="term" value="P:regulation of cell shape"/>
    <property type="evidence" value="ECO:0007669"/>
    <property type="project" value="UniProtKB-KW"/>
</dbReference>
<keyword evidence="12 14" id="KW-0479">Metal-binding</keyword>
<proteinExistence type="inferred from homology"/>
<dbReference type="EMBL" id="CP034885">
    <property type="protein sequence ID" value="QCI18770.1"/>
    <property type="molecule type" value="Genomic_DNA"/>
</dbReference>
<dbReference type="InterPro" id="IPR003524">
    <property type="entry name" value="PNAcMuramoyl-5peptid_Trfase"/>
</dbReference>
<dbReference type="OrthoDB" id="9805475at2"/>
<evidence type="ECO:0000256" key="14">
    <source>
        <dbReference type="PIRSR" id="PIRSR600715-1"/>
    </source>
</evidence>
<feature type="transmembrane region" description="Helical" evidence="12">
    <location>
        <begin position="169"/>
        <end position="188"/>
    </location>
</feature>
<dbReference type="GO" id="GO:0005886">
    <property type="term" value="C:plasma membrane"/>
    <property type="evidence" value="ECO:0007669"/>
    <property type="project" value="UniProtKB-SubCell"/>
</dbReference>
<keyword evidence="6 12" id="KW-0133">Cell shape</keyword>
<keyword evidence="10 12" id="KW-0131">Cell cycle</keyword>
<dbReference type="RefSeq" id="WP_158366483.1">
    <property type="nucleotide sequence ID" value="NZ_CP034885.1"/>
</dbReference>
<feature type="transmembrane region" description="Helical" evidence="12">
    <location>
        <begin position="195"/>
        <end position="214"/>
    </location>
</feature>
<feature type="binding site" evidence="14">
    <location>
        <position position="262"/>
    </location>
    <ligand>
        <name>Mg(2+)</name>
        <dbReference type="ChEBI" id="CHEBI:18420"/>
    </ligand>
</feature>
<evidence type="ECO:0000256" key="5">
    <source>
        <dbReference type="ARBA" id="ARBA00022692"/>
    </source>
</evidence>
<gene>
    <name evidence="12" type="primary">mraY</name>
    <name evidence="15" type="ORF">D9V64_01115</name>
</gene>
<keyword evidence="4 12" id="KW-0808">Transferase</keyword>
<keyword evidence="5 12" id="KW-0812">Transmembrane</keyword>
<dbReference type="Proteomes" id="UP000298791">
    <property type="component" value="Chromosome"/>
</dbReference>
<keyword evidence="7 12" id="KW-0573">Peptidoglycan synthesis</keyword>
<dbReference type="EC" id="2.7.8.13" evidence="12 13"/>
<dbReference type="GO" id="GO:0008963">
    <property type="term" value="F:phospho-N-acetylmuramoyl-pentapeptide-transferase activity"/>
    <property type="evidence" value="ECO:0007669"/>
    <property type="project" value="UniProtKB-UniRule"/>
</dbReference>
<comment type="function">
    <text evidence="12">Catalyzes the initial step of the lipid cycle reactions in the biosynthesis of the cell wall peptidoglycan: transfers peptidoglycan precursor phospho-MurNAc-pentapeptide from UDP-MurNAc-pentapeptide onto the lipid carrier undecaprenyl phosphate, yielding undecaprenyl-pyrophosphoryl-MurNAc-pentapeptide, known as lipid I.</text>
</comment>
<evidence type="ECO:0000256" key="12">
    <source>
        <dbReference type="HAMAP-Rule" id="MF_00038"/>
    </source>
</evidence>
<feature type="transmembrane region" description="Helical" evidence="12">
    <location>
        <begin position="129"/>
        <end position="145"/>
    </location>
</feature>
<comment type="cofactor">
    <cofactor evidence="12 14">
        <name>Mg(2+)</name>
        <dbReference type="ChEBI" id="CHEBI:18420"/>
    </cofactor>
</comment>
<dbReference type="AlphaFoldDB" id="A0A4D6XX35"/>
<dbReference type="GO" id="GO:0009252">
    <property type="term" value="P:peptidoglycan biosynthetic process"/>
    <property type="evidence" value="ECO:0007669"/>
    <property type="project" value="UniProtKB-UniRule"/>
</dbReference>
<feature type="transmembrane region" description="Helical" evidence="12">
    <location>
        <begin position="91"/>
        <end position="109"/>
    </location>
</feature>
<dbReference type="CDD" id="cd06852">
    <property type="entry name" value="GT_MraY"/>
    <property type="match status" value="1"/>
</dbReference>
<dbReference type="PROSITE" id="PS01348">
    <property type="entry name" value="MRAY_2"/>
    <property type="match status" value="1"/>
</dbReference>
<keyword evidence="3 12" id="KW-0132">Cell division</keyword>
<dbReference type="InterPro" id="IPR000715">
    <property type="entry name" value="Glycosyl_transferase_4"/>
</dbReference>
<dbReference type="PROSITE" id="PS01347">
    <property type="entry name" value="MRAY_1"/>
    <property type="match status" value="1"/>
</dbReference>
<evidence type="ECO:0000256" key="9">
    <source>
        <dbReference type="ARBA" id="ARBA00023136"/>
    </source>
</evidence>
<keyword evidence="12" id="KW-1003">Cell membrane</keyword>
<keyword evidence="12 14" id="KW-0460">Magnesium</keyword>
<evidence type="ECO:0000256" key="4">
    <source>
        <dbReference type="ARBA" id="ARBA00022679"/>
    </source>
</evidence>
<dbReference type="GO" id="GO:0071555">
    <property type="term" value="P:cell wall organization"/>
    <property type="evidence" value="ECO:0007669"/>
    <property type="project" value="UniProtKB-KW"/>
</dbReference>
<organism evidence="15 16">
    <name type="scientific">Buchnera aphidicola</name>
    <name type="common">Aphis nerii</name>
    <dbReference type="NCBI Taxonomy" id="1241835"/>
    <lineage>
        <taxon>Bacteria</taxon>
        <taxon>Pseudomonadati</taxon>
        <taxon>Pseudomonadota</taxon>
        <taxon>Gammaproteobacteria</taxon>
        <taxon>Enterobacterales</taxon>
        <taxon>Erwiniaceae</taxon>
        <taxon>Buchnera</taxon>
    </lineage>
</organism>
<reference evidence="15 16" key="1">
    <citation type="submission" date="2018-12" db="EMBL/GenBank/DDBJ databases">
        <authorList>
            <person name="Chong R.A."/>
        </authorList>
    </citation>
    <scope>NUCLEOTIDE SEQUENCE [LARGE SCALE GENOMIC DNA]</scope>
    <source>
        <strain evidence="15 16">Ane</strain>
    </source>
</reference>
<evidence type="ECO:0000256" key="2">
    <source>
        <dbReference type="ARBA" id="ARBA00005583"/>
    </source>
</evidence>
<dbReference type="HAMAP" id="MF_00038">
    <property type="entry name" value="MraY"/>
    <property type="match status" value="1"/>
</dbReference>
<feature type="transmembrane region" description="Helical" evidence="12">
    <location>
        <begin position="335"/>
        <end position="354"/>
    </location>
</feature>
<evidence type="ECO:0000256" key="10">
    <source>
        <dbReference type="ARBA" id="ARBA00023306"/>
    </source>
</evidence>
<evidence type="ECO:0000256" key="1">
    <source>
        <dbReference type="ARBA" id="ARBA00004141"/>
    </source>
</evidence>
<accession>A0A4D6XX35</accession>
<feature type="transmembrane region" description="Helical" evidence="12">
    <location>
        <begin position="17"/>
        <end position="43"/>
    </location>
</feature>
<comment type="catalytic activity">
    <reaction evidence="12">
        <text>UDP-N-acetyl-alpha-D-muramoyl-L-alanyl-gamma-D-glutamyl-meso-2,6-diaminopimeloyl-D-alanyl-D-alanine + di-trans,octa-cis-undecaprenyl phosphate = di-trans,octa-cis-undecaprenyl diphospho-N-acetyl-alpha-D-muramoyl-L-alanyl-D-glutamyl-meso-2,6-diaminopimeloyl-D-alanyl-D-alanine + UMP</text>
        <dbReference type="Rhea" id="RHEA:28386"/>
        <dbReference type="ChEBI" id="CHEBI:57865"/>
        <dbReference type="ChEBI" id="CHEBI:60392"/>
        <dbReference type="ChEBI" id="CHEBI:61386"/>
        <dbReference type="ChEBI" id="CHEBI:61387"/>
        <dbReference type="EC" id="2.7.8.13"/>
    </reaction>
</comment>
<keyword evidence="11 12" id="KW-0961">Cell wall biogenesis/degradation</keyword>
<keyword evidence="8 12" id="KW-1133">Transmembrane helix</keyword>
<evidence type="ECO:0000256" key="8">
    <source>
        <dbReference type="ARBA" id="ARBA00022989"/>
    </source>
</evidence>
<evidence type="ECO:0000256" key="3">
    <source>
        <dbReference type="ARBA" id="ARBA00022618"/>
    </source>
</evidence>
<feature type="binding site" evidence="14">
    <location>
        <position position="187"/>
    </location>
    <ligand>
        <name>Mg(2+)</name>
        <dbReference type="ChEBI" id="CHEBI:18420"/>
    </ligand>
</feature>
<evidence type="ECO:0000313" key="15">
    <source>
        <dbReference type="EMBL" id="QCI18770.1"/>
    </source>
</evidence>
<evidence type="ECO:0000256" key="7">
    <source>
        <dbReference type="ARBA" id="ARBA00022984"/>
    </source>
</evidence>
<comment type="pathway">
    <text evidence="12">Cell wall biogenesis; peptidoglycan biosynthesis.</text>
</comment>
<feature type="transmembrane region" description="Helical" evidence="12">
    <location>
        <begin position="285"/>
        <end position="306"/>
    </location>
</feature>
<evidence type="ECO:0000256" key="6">
    <source>
        <dbReference type="ARBA" id="ARBA00022960"/>
    </source>
</evidence>
<protein>
    <recommendedName>
        <fullName evidence="12 13">Phospho-N-acetylmuramoyl-pentapeptide-transferase</fullName>
        <ecNumber evidence="12 13">2.7.8.13</ecNumber>
    </recommendedName>
    <alternativeName>
        <fullName evidence="12">UDP-MurNAc-pentapeptide phosphotransferase</fullName>
    </alternativeName>
</protein>
<evidence type="ECO:0000313" key="16">
    <source>
        <dbReference type="Proteomes" id="UP000298791"/>
    </source>
</evidence>
<feature type="transmembrane region" description="Helical" evidence="12">
    <location>
        <begin position="64"/>
        <end position="85"/>
    </location>
</feature>
<dbReference type="Pfam" id="PF00953">
    <property type="entry name" value="Glycos_transf_4"/>
    <property type="match status" value="1"/>
</dbReference>
<keyword evidence="9 12" id="KW-0472">Membrane</keyword>
<feature type="transmembrane region" description="Helical" evidence="12">
    <location>
        <begin position="234"/>
        <end position="251"/>
    </location>
</feature>
<dbReference type="GO" id="GO:0051992">
    <property type="term" value="F:UDP-N-acetylmuramoyl-L-alanyl-D-glutamyl-meso-2,6-diaminopimelyl-D-alanyl-D-alanine:undecaprenyl-phosphate transferase activity"/>
    <property type="evidence" value="ECO:0007669"/>
    <property type="project" value="RHEA"/>
</dbReference>
<dbReference type="InterPro" id="IPR018480">
    <property type="entry name" value="PNAcMuramoyl-5peptid_Trfase_CS"/>
</dbReference>
<evidence type="ECO:0000256" key="13">
    <source>
        <dbReference type="NCBIfam" id="TIGR00445"/>
    </source>
</evidence>
<dbReference type="UniPathway" id="UPA00219"/>
<comment type="similarity">
    <text evidence="2 12">Belongs to the glycosyltransferase 4 family. MraY subfamily.</text>
</comment>
<dbReference type="NCBIfam" id="TIGR00445">
    <property type="entry name" value="mraY"/>
    <property type="match status" value="1"/>
</dbReference>
<dbReference type="PANTHER" id="PTHR22926">
    <property type="entry name" value="PHOSPHO-N-ACETYLMURAMOYL-PENTAPEPTIDE-TRANSFERASE"/>
    <property type="match status" value="1"/>
</dbReference>
<comment type="subcellular location">
    <subcellularLocation>
        <location evidence="12">Cell membrane</location>
        <topology evidence="12">Multi-pass membrane protein</topology>
    </subcellularLocation>
    <subcellularLocation>
        <location evidence="1">Membrane</location>
        <topology evidence="1">Multi-pass membrane protein</topology>
    </subcellularLocation>
</comment>
<name>A0A4D6XX35_9GAMM</name>
<dbReference type="PANTHER" id="PTHR22926:SF5">
    <property type="entry name" value="PHOSPHO-N-ACETYLMURAMOYL-PENTAPEPTIDE-TRANSFERASE HOMOLOG"/>
    <property type="match status" value="1"/>
</dbReference>
<reference evidence="15 16" key="2">
    <citation type="submission" date="2019-05" db="EMBL/GenBank/DDBJ databases">
        <title>Genome evolution of the obligate endosymbiont Buchnera aphidicola.</title>
        <authorList>
            <person name="Moran N.A."/>
        </authorList>
    </citation>
    <scope>NUCLEOTIDE SEQUENCE [LARGE SCALE GENOMIC DNA]</scope>
    <source>
        <strain evidence="15 16">Ane</strain>
    </source>
</reference>
<dbReference type="GO" id="GO:0046872">
    <property type="term" value="F:metal ion binding"/>
    <property type="evidence" value="ECO:0007669"/>
    <property type="project" value="UniProtKB-KW"/>
</dbReference>
<evidence type="ECO:0000256" key="11">
    <source>
        <dbReference type="ARBA" id="ARBA00023316"/>
    </source>
</evidence>